<proteinExistence type="predicted"/>
<keyword evidence="2" id="KW-1185">Reference proteome</keyword>
<evidence type="ECO:0000313" key="1">
    <source>
        <dbReference type="EMBL" id="TDW75951.1"/>
    </source>
</evidence>
<dbReference type="Proteomes" id="UP000295146">
    <property type="component" value="Unassembled WGS sequence"/>
</dbReference>
<gene>
    <name evidence="1" type="ORF">EV653_1092</name>
</gene>
<reference evidence="1 2" key="1">
    <citation type="submission" date="2019-03" db="EMBL/GenBank/DDBJ databases">
        <title>Genomic Encyclopedia of Type Strains, Phase III (KMG-III): the genomes of soil and plant-associated and newly described type strains.</title>
        <authorList>
            <person name="Whitman W."/>
        </authorList>
    </citation>
    <scope>NUCLEOTIDE SEQUENCE [LARGE SCALE GENOMIC DNA]</scope>
    <source>
        <strain evidence="1 2">VKM Ac-2573</strain>
    </source>
</reference>
<organism evidence="1 2">
    <name type="scientific">Kribbella pratensis</name>
    <dbReference type="NCBI Taxonomy" id="2512112"/>
    <lineage>
        <taxon>Bacteria</taxon>
        <taxon>Bacillati</taxon>
        <taxon>Actinomycetota</taxon>
        <taxon>Actinomycetes</taxon>
        <taxon>Propionibacteriales</taxon>
        <taxon>Kribbellaceae</taxon>
        <taxon>Kribbella</taxon>
    </lineage>
</organism>
<sequence>MACMAVSPWTAGGWVSSQKFTARWVLRFLERLTGVQEPSISQRCRKTFDDLTSVVCHDCISRPPVLLETGARLDLATYEAA</sequence>
<dbReference type="InterPro" id="IPR017850">
    <property type="entry name" value="Alkaline_phosphatase_core_sf"/>
</dbReference>
<comment type="caution">
    <text evidence="1">The sequence shown here is derived from an EMBL/GenBank/DDBJ whole genome shotgun (WGS) entry which is preliminary data.</text>
</comment>
<name>A0A4R8CJU2_9ACTN</name>
<dbReference type="AlphaFoldDB" id="A0A4R8CJU2"/>
<dbReference type="EMBL" id="SODP01000001">
    <property type="protein sequence ID" value="TDW75951.1"/>
    <property type="molecule type" value="Genomic_DNA"/>
</dbReference>
<protein>
    <submittedName>
        <fullName evidence="1">Uncharacterized protein</fullName>
    </submittedName>
</protein>
<accession>A0A4R8CJU2</accession>
<evidence type="ECO:0000313" key="2">
    <source>
        <dbReference type="Proteomes" id="UP000295146"/>
    </source>
</evidence>
<dbReference type="Gene3D" id="3.40.720.10">
    <property type="entry name" value="Alkaline Phosphatase, subunit A"/>
    <property type="match status" value="1"/>
</dbReference>